<feature type="transmembrane region" description="Helical" evidence="6">
    <location>
        <begin position="92"/>
        <end position="117"/>
    </location>
</feature>
<comment type="subcellular location">
    <subcellularLocation>
        <location evidence="1">Membrane</location>
        <topology evidence="1">Multi-pass membrane protein</topology>
    </subcellularLocation>
</comment>
<dbReference type="PANTHER" id="PTHR12703">
    <property type="entry name" value="TRANSMEMBRANE PROTEIN 33"/>
    <property type="match status" value="1"/>
</dbReference>
<dbReference type="AlphaFoldDB" id="A0A9P8HZF1"/>
<evidence type="ECO:0000313" key="7">
    <source>
        <dbReference type="EMBL" id="KAH0535930.1"/>
    </source>
</evidence>
<gene>
    <name evidence="7" type="ORF">FGG08_007173</name>
</gene>
<evidence type="ECO:0000256" key="4">
    <source>
        <dbReference type="ARBA" id="ARBA00022989"/>
    </source>
</evidence>
<dbReference type="InterPro" id="IPR051645">
    <property type="entry name" value="PER33/POM33_regulator"/>
</dbReference>
<proteinExistence type="inferred from homology"/>
<dbReference type="GO" id="GO:0061024">
    <property type="term" value="P:membrane organization"/>
    <property type="evidence" value="ECO:0007669"/>
    <property type="project" value="TreeGrafter"/>
</dbReference>
<comment type="similarity">
    <text evidence="2">Belongs to the PER33/POM33 family.</text>
</comment>
<evidence type="ECO:0000256" key="5">
    <source>
        <dbReference type="ARBA" id="ARBA00023136"/>
    </source>
</evidence>
<dbReference type="PANTHER" id="PTHR12703:SF4">
    <property type="entry name" value="TRANSMEMBRANE PROTEIN 33"/>
    <property type="match status" value="1"/>
</dbReference>
<dbReference type="GO" id="GO:0016020">
    <property type="term" value="C:membrane"/>
    <property type="evidence" value="ECO:0007669"/>
    <property type="project" value="UniProtKB-SubCell"/>
</dbReference>
<comment type="caution">
    <text evidence="7">The sequence shown here is derived from an EMBL/GenBank/DDBJ whole genome shotgun (WGS) entry which is preliminary data.</text>
</comment>
<keyword evidence="3 6" id="KW-0812">Transmembrane</keyword>
<evidence type="ECO:0000256" key="1">
    <source>
        <dbReference type="ARBA" id="ARBA00004141"/>
    </source>
</evidence>
<name>A0A9P8HZF1_9PEZI</name>
<dbReference type="Pfam" id="PF03661">
    <property type="entry name" value="TMEM33_Pom33"/>
    <property type="match status" value="1"/>
</dbReference>
<evidence type="ECO:0000256" key="6">
    <source>
        <dbReference type="SAM" id="Phobius"/>
    </source>
</evidence>
<dbReference type="EMBL" id="JAGHQL010000255">
    <property type="protein sequence ID" value="KAH0535930.1"/>
    <property type="molecule type" value="Genomic_DNA"/>
</dbReference>
<accession>A0A9P8HZF1</accession>
<protein>
    <submittedName>
        <fullName evidence="7">Uncharacterized protein</fullName>
    </submittedName>
</protein>
<dbReference type="InterPro" id="IPR005344">
    <property type="entry name" value="TMEM33/Pom33"/>
</dbReference>
<keyword evidence="4 6" id="KW-1133">Transmembrane helix</keyword>
<evidence type="ECO:0000256" key="3">
    <source>
        <dbReference type="ARBA" id="ARBA00022692"/>
    </source>
</evidence>
<keyword evidence="5 6" id="KW-0472">Membrane</keyword>
<sequence>MCTMALVWLYSKQVPLALLPFAIYSVFHYASYVRQVIIPTIQPPQQVVPPTGASPSAKPQYKSSPLADRLGAFVKNNYDSSMSIVAYLEIGLWVRLFLSVLIFQKNAWVLIIIYTAFLRARYAQSNFVQSAVTHIRVRLDAFVAGQNIPPAARQVWDTIKQGITKFGDLTDVGRSAAGGAGPGPRKAQ</sequence>
<keyword evidence="8" id="KW-1185">Reference proteome</keyword>
<evidence type="ECO:0000256" key="2">
    <source>
        <dbReference type="ARBA" id="ARBA00007322"/>
    </source>
</evidence>
<dbReference type="GO" id="GO:0005783">
    <property type="term" value="C:endoplasmic reticulum"/>
    <property type="evidence" value="ECO:0007669"/>
    <property type="project" value="TreeGrafter"/>
</dbReference>
<dbReference type="Proteomes" id="UP000698800">
    <property type="component" value="Unassembled WGS sequence"/>
</dbReference>
<evidence type="ECO:0000313" key="8">
    <source>
        <dbReference type="Proteomes" id="UP000698800"/>
    </source>
</evidence>
<organism evidence="7 8">
    <name type="scientific">Glutinoglossum americanum</name>
    <dbReference type="NCBI Taxonomy" id="1670608"/>
    <lineage>
        <taxon>Eukaryota</taxon>
        <taxon>Fungi</taxon>
        <taxon>Dikarya</taxon>
        <taxon>Ascomycota</taxon>
        <taxon>Pezizomycotina</taxon>
        <taxon>Geoglossomycetes</taxon>
        <taxon>Geoglossales</taxon>
        <taxon>Geoglossaceae</taxon>
        <taxon>Glutinoglossum</taxon>
    </lineage>
</organism>
<dbReference type="OrthoDB" id="5581259at2759"/>
<reference evidence="7" key="1">
    <citation type="submission" date="2021-03" db="EMBL/GenBank/DDBJ databases">
        <title>Comparative genomics and phylogenomic investigation of the class Geoglossomycetes provide insights into ecological specialization and systematics.</title>
        <authorList>
            <person name="Melie T."/>
            <person name="Pirro S."/>
            <person name="Miller A.N."/>
            <person name="Quandt A."/>
        </authorList>
    </citation>
    <scope>NUCLEOTIDE SEQUENCE</scope>
    <source>
        <strain evidence="7">GBOQ0MN5Z8</strain>
    </source>
</reference>
<dbReference type="GO" id="GO:0071786">
    <property type="term" value="P:endoplasmic reticulum tubular network organization"/>
    <property type="evidence" value="ECO:0007669"/>
    <property type="project" value="TreeGrafter"/>
</dbReference>